<dbReference type="PANTHER" id="PTHR10657">
    <property type="entry name" value="PEPTIDYL-PROLYL CIS-TRANS ISOMERASE"/>
    <property type="match status" value="1"/>
</dbReference>
<feature type="domain" description="PpiC" evidence="6">
    <location>
        <begin position="3"/>
        <end position="116"/>
    </location>
</feature>
<organism evidence="7 8">
    <name type="scientific">Strigomonas culicis</name>
    <dbReference type="NCBI Taxonomy" id="28005"/>
    <lineage>
        <taxon>Eukaryota</taxon>
        <taxon>Discoba</taxon>
        <taxon>Euglenozoa</taxon>
        <taxon>Kinetoplastea</taxon>
        <taxon>Metakinetoplastina</taxon>
        <taxon>Trypanosomatida</taxon>
        <taxon>Trypanosomatidae</taxon>
        <taxon>Strigomonadinae</taxon>
        <taxon>Strigomonas</taxon>
    </lineage>
</organism>
<name>S9W732_9TRYP</name>
<proteinExistence type="predicted"/>
<dbReference type="PANTHER" id="PTHR10657:SF4">
    <property type="entry name" value="PEPTIDYL-PROLYL CIS-TRANS ISOMERASE-RELATED"/>
    <property type="match status" value="1"/>
</dbReference>
<dbReference type="GO" id="GO:0005829">
    <property type="term" value="C:cytosol"/>
    <property type="evidence" value="ECO:0007669"/>
    <property type="project" value="TreeGrafter"/>
</dbReference>
<dbReference type="PROSITE" id="PS50198">
    <property type="entry name" value="PPIC_PPIASE_2"/>
    <property type="match status" value="1"/>
</dbReference>
<dbReference type="GO" id="GO:0005634">
    <property type="term" value="C:nucleus"/>
    <property type="evidence" value="ECO:0007669"/>
    <property type="project" value="TreeGrafter"/>
</dbReference>
<dbReference type="GO" id="GO:0003755">
    <property type="term" value="F:peptidyl-prolyl cis-trans isomerase activity"/>
    <property type="evidence" value="ECO:0007669"/>
    <property type="project" value="UniProtKB-UniRule"/>
</dbReference>
<dbReference type="InterPro" id="IPR046357">
    <property type="entry name" value="PPIase_dom_sf"/>
</dbReference>
<comment type="catalytic activity">
    <reaction evidence="1 5">
        <text>[protein]-peptidylproline (omega=180) = [protein]-peptidylproline (omega=0)</text>
        <dbReference type="Rhea" id="RHEA:16237"/>
        <dbReference type="Rhea" id="RHEA-COMP:10747"/>
        <dbReference type="Rhea" id="RHEA-COMP:10748"/>
        <dbReference type="ChEBI" id="CHEBI:83833"/>
        <dbReference type="ChEBI" id="CHEBI:83834"/>
        <dbReference type="EC" id="5.2.1.8"/>
    </reaction>
</comment>
<evidence type="ECO:0000259" key="6">
    <source>
        <dbReference type="PROSITE" id="PS50198"/>
    </source>
</evidence>
<evidence type="ECO:0000256" key="1">
    <source>
        <dbReference type="ARBA" id="ARBA00000971"/>
    </source>
</evidence>
<dbReference type="Proteomes" id="UP000015354">
    <property type="component" value="Unassembled WGS sequence"/>
</dbReference>
<evidence type="ECO:0000256" key="3">
    <source>
        <dbReference type="ARBA" id="ARBA00023235"/>
    </source>
</evidence>
<keyword evidence="2 4" id="KW-0697">Rotamase</keyword>
<evidence type="ECO:0000256" key="5">
    <source>
        <dbReference type="RuleBase" id="RU363014"/>
    </source>
</evidence>
<reference evidence="7 8" key="1">
    <citation type="journal article" date="2013" name="PLoS ONE">
        <title>Predicting the Proteins of Angomonas deanei, Strigomonas culicis and Their Respective Endosymbionts Reveals New Aspects of the Trypanosomatidae Family.</title>
        <authorList>
            <person name="Motta M.C."/>
            <person name="Martins A.C."/>
            <person name="de Souza S.S."/>
            <person name="Catta-Preta C.M."/>
            <person name="Silva R."/>
            <person name="Klein C.C."/>
            <person name="de Almeida L.G."/>
            <person name="de Lima Cunha O."/>
            <person name="Ciapina L.P."/>
            <person name="Brocchi M."/>
            <person name="Colabardini A.C."/>
            <person name="de Araujo Lima B."/>
            <person name="Machado C.R."/>
            <person name="de Almeida Soares C.M."/>
            <person name="Probst C.M."/>
            <person name="de Menezes C.B."/>
            <person name="Thompson C.E."/>
            <person name="Bartholomeu D.C."/>
            <person name="Gradia D.F."/>
            <person name="Pavoni D.P."/>
            <person name="Grisard E.C."/>
            <person name="Fantinatti-Garboggini F."/>
            <person name="Marchini F.K."/>
            <person name="Rodrigues-Luiz G.F."/>
            <person name="Wagner G."/>
            <person name="Goldman G.H."/>
            <person name="Fietto J.L."/>
            <person name="Elias M.C."/>
            <person name="Goldman M.H."/>
            <person name="Sagot M.F."/>
            <person name="Pereira M."/>
            <person name="Stoco P.H."/>
            <person name="de Mendonca-Neto R.P."/>
            <person name="Teixeira S.M."/>
            <person name="Maciel T.E."/>
            <person name="de Oliveira Mendes T.A."/>
            <person name="Urmenyi T.P."/>
            <person name="de Souza W."/>
            <person name="Schenkman S."/>
            <person name="de Vasconcelos A.T."/>
        </authorList>
    </citation>
    <scope>NUCLEOTIDE SEQUENCE [LARGE SCALE GENOMIC DNA]</scope>
</reference>
<gene>
    <name evidence="7" type="ORF">STCU_01262</name>
</gene>
<dbReference type="FunFam" id="3.10.50.40:FF:000010">
    <property type="entry name" value="Peptidyl-prolyl cis-trans isomerase Pin1"/>
    <property type="match status" value="1"/>
</dbReference>
<sequence>MSDGKLRASHLLIKYNGSRNPVSRRTGQSSAGVTYEQALQELQQWAKDIQDGKVSFEDAAKARSDCGSFAKSGDLGFFGPGEMMKPFEDAVRSLKVGEISGVVQTDSGLHLIKRLA</sequence>
<dbReference type="InterPro" id="IPR000297">
    <property type="entry name" value="PPIase_PpiC"/>
</dbReference>
<keyword evidence="3 4" id="KW-0413">Isomerase</keyword>
<evidence type="ECO:0000256" key="4">
    <source>
        <dbReference type="PROSITE-ProRule" id="PRU00278"/>
    </source>
</evidence>
<dbReference type="EMBL" id="ATMH01001262">
    <property type="protein sequence ID" value="EPY35076.1"/>
    <property type="molecule type" value="Genomic_DNA"/>
</dbReference>
<dbReference type="Gene3D" id="3.10.50.40">
    <property type="match status" value="1"/>
</dbReference>
<dbReference type="InterPro" id="IPR051370">
    <property type="entry name" value="PPIase_Pin1"/>
</dbReference>
<protein>
    <recommendedName>
        <fullName evidence="5">Peptidyl-prolyl cis-trans isomerase</fullName>
        <ecNumber evidence="5">5.2.1.8</ecNumber>
    </recommendedName>
</protein>
<dbReference type="SUPFAM" id="SSF54534">
    <property type="entry name" value="FKBP-like"/>
    <property type="match status" value="1"/>
</dbReference>
<evidence type="ECO:0000313" key="8">
    <source>
        <dbReference type="Proteomes" id="UP000015354"/>
    </source>
</evidence>
<dbReference type="EC" id="5.2.1.8" evidence="5"/>
<keyword evidence="8" id="KW-1185">Reference proteome</keyword>
<comment type="caution">
    <text evidence="7">The sequence shown here is derived from an EMBL/GenBank/DDBJ whole genome shotgun (WGS) entry which is preliminary data.</text>
</comment>
<evidence type="ECO:0000256" key="2">
    <source>
        <dbReference type="ARBA" id="ARBA00023110"/>
    </source>
</evidence>
<dbReference type="AlphaFoldDB" id="S9W732"/>
<dbReference type="OrthoDB" id="2530521at2759"/>
<evidence type="ECO:0000313" key="7">
    <source>
        <dbReference type="EMBL" id="EPY35076.1"/>
    </source>
</evidence>
<accession>S9W732</accession>
<dbReference type="Pfam" id="PF00639">
    <property type="entry name" value="Rotamase"/>
    <property type="match status" value="1"/>
</dbReference>